<accession>A0A6P2D502</accession>
<dbReference type="KEGG" id="gms:SOIL9_32140"/>
<gene>
    <name evidence="1" type="ORF">SOIL9_32140</name>
</gene>
<dbReference type="AlphaFoldDB" id="A0A6P2D502"/>
<protein>
    <submittedName>
        <fullName evidence="1">Uncharacterized protein</fullName>
    </submittedName>
</protein>
<organism evidence="1 2">
    <name type="scientific">Gemmata massiliana</name>
    <dbReference type="NCBI Taxonomy" id="1210884"/>
    <lineage>
        <taxon>Bacteria</taxon>
        <taxon>Pseudomonadati</taxon>
        <taxon>Planctomycetota</taxon>
        <taxon>Planctomycetia</taxon>
        <taxon>Gemmatales</taxon>
        <taxon>Gemmataceae</taxon>
        <taxon>Gemmata</taxon>
    </lineage>
</organism>
<proteinExistence type="predicted"/>
<evidence type="ECO:0000313" key="1">
    <source>
        <dbReference type="EMBL" id="VTR94500.1"/>
    </source>
</evidence>
<dbReference type="EMBL" id="LR593886">
    <property type="protein sequence ID" value="VTR94500.1"/>
    <property type="molecule type" value="Genomic_DNA"/>
</dbReference>
<sequence length="86" mass="9845">MWRCYEVANPTTLLKRSREGIEDTSRFSYFGGGCPKSTKWTAQRELMVSDGRTCVEGRKSQERGVRRYLKGSDKTYAASCYSSLKM</sequence>
<dbReference type="Proteomes" id="UP000464178">
    <property type="component" value="Chromosome"/>
</dbReference>
<evidence type="ECO:0000313" key="2">
    <source>
        <dbReference type="Proteomes" id="UP000464178"/>
    </source>
</evidence>
<name>A0A6P2D502_9BACT</name>
<reference evidence="1 2" key="1">
    <citation type="submission" date="2019-05" db="EMBL/GenBank/DDBJ databases">
        <authorList>
            <consortium name="Science for Life Laboratories"/>
        </authorList>
    </citation>
    <scope>NUCLEOTIDE SEQUENCE [LARGE SCALE GENOMIC DNA]</scope>
    <source>
        <strain evidence="1">Soil9</strain>
    </source>
</reference>
<keyword evidence="2" id="KW-1185">Reference proteome</keyword>